<dbReference type="PANTHER" id="PTHR43442:SF3">
    <property type="entry name" value="GLUCONOKINASE-RELATED"/>
    <property type="match status" value="1"/>
</dbReference>
<evidence type="ECO:0000256" key="3">
    <source>
        <dbReference type="ARBA" id="ARBA00012054"/>
    </source>
</evidence>
<dbReference type="PANTHER" id="PTHR43442">
    <property type="entry name" value="GLUCONOKINASE-RELATED"/>
    <property type="match status" value="1"/>
</dbReference>
<evidence type="ECO:0000256" key="2">
    <source>
        <dbReference type="ARBA" id="ARBA00008420"/>
    </source>
</evidence>
<dbReference type="FunFam" id="3.40.50.300:FF:000522">
    <property type="entry name" value="Gluconokinase"/>
    <property type="match status" value="1"/>
</dbReference>
<comment type="similarity">
    <text evidence="2 10">Belongs to the gluconokinase GntK/GntV family.</text>
</comment>
<dbReference type="GO" id="GO:0005737">
    <property type="term" value="C:cytoplasm"/>
    <property type="evidence" value="ECO:0007669"/>
    <property type="project" value="TreeGrafter"/>
</dbReference>
<dbReference type="GO" id="GO:0005524">
    <property type="term" value="F:ATP binding"/>
    <property type="evidence" value="ECO:0007669"/>
    <property type="project" value="UniProtKB-KW"/>
</dbReference>
<evidence type="ECO:0000256" key="9">
    <source>
        <dbReference type="ARBA" id="ARBA00048090"/>
    </source>
</evidence>
<keyword evidence="7 10" id="KW-0067">ATP-binding</keyword>
<dbReference type="SUPFAM" id="SSF52540">
    <property type="entry name" value="P-loop containing nucleoside triphosphate hydrolases"/>
    <property type="match status" value="1"/>
</dbReference>
<evidence type="ECO:0000256" key="1">
    <source>
        <dbReference type="ARBA" id="ARBA00004761"/>
    </source>
</evidence>
<name>A0A1G6TMW0_9RHOB</name>
<dbReference type="GO" id="GO:0046316">
    <property type="term" value="F:gluconokinase activity"/>
    <property type="evidence" value="ECO:0007669"/>
    <property type="project" value="UniProtKB-EC"/>
</dbReference>
<accession>A0A1G6TMW0</accession>
<dbReference type="AlphaFoldDB" id="A0A1G6TMW0"/>
<protein>
    <recommendedName>
        <fullName evidence="3 10">Gluconokinase</fullName>
        <ecNumber evidence="3 10">2.7.1.12</ecNumber>
    </recommendedName>
</protein>
<dbReference type="GO" id="GO:0019521">
    <property type="term" value="P:D-gluconate metabolic process"/>
    <property type="evidence" value="ECO:0007669"/>
    <property type="project" value="UniProtKB-KW"/>
</dbReference>
<dbReference type="NCBIfam" id="TIGR01313">
    <property type="entry name" value="therm_gnt_kin"/>
    <property type="match status" value="1"/>
</dbReference>
<evidence type="ECO:0000256" key="4">
    <source>
        <dbReference type="ARBA" id="ARBA00022679"/>
    </source>
</evidence>
<evidence type="ECO:0000256" key="10">
    <source>
        <dbReference type="RuleBase" id="RU363066"/>
    </source>
</evidence>
<evidence type="ECO:0000313" key="11">
    <source>
        <dbReference type="EMBL" id="SDD30400.1"/>
    </source>
</evidence>
<evidence type="ECO:0000256" key="6">
    <source>
        <dbReference type="ARBA" id="ARBA00022777"/>
    </source>
</evidence>
<comment type="catalytic activity">
    <reaction evidence="9 10">
        <text>D-gluconate + ATP = 6-phospho-D-gluconate + ADP + H(+)</text>
        <dbReference type="Rhea" id="RHEA:19433"/>
        <dbReference type="ChEBI" id="CHEBI:15378"/>
        <dbReference type="ChEBI" id="CHEBI:18391"/>
        <dbReference type="ChEBI" id="CHEBI:30616"/>
        <dbReference type="ChEBI" id="CHEBI:58759"/>
        <dbReference type="ChEBI" id="CHEBI:456216"/>
        <dbReference type="EC" id="2.7.1.12"/>
    </reaction>
</comment>
<evidence type="ECO:0000256" key="5">
    <source>
        <dbReference type="ARBA" id="ARBA00022741"/>
    </source>
</evidence>
<dbReference type="STRING" id="591205.SAMN05421538_101324"/>
<dbReference type="InterPro" id="IPR027417">
    <property type="entry name" value="P-loop_NTPase"/>
</dbReference>
<dbReference type="Gene3D" id="3.40.50.300">
    <property type="entry name" value="P-loop containing nucleotide triphosphate hydrolases"/>
    <property type="match status" value="1"/>
</dbReference>
<keyword evidence="12" id="KW-1185">Reference proteome</keyword>
<gene>
    <name evidence="11" type="ORF">SAMN05421538_101324</name>
</gene>
<dbReference type="EMBL" id="FNAH01000001">
    <property type="protein sequence ID" value="SDD30400.1"/>
    <property type="molecule type" value="Genomic_DNA"/>
</dbReference>
<keyword evidence="5 10" id="KW-0547">Nucleotide-binding</keyword>
<dbReference type="Proteomes" id="UP000199344">
    <property type="component" value="Unassembled WGS sequence"/>
</dbReference>
<organism evidence="11 12">
    <name type="scientific">Paracoccus isoporae</name>
    <dbReference type="NCBI Taxonomy" id="591205"/>
    <lineage>
        <taxon>Bacteria</taxon>
        <taxon>Pseudomonadati</taxon>
        <taxon>Pseudomonadota</taxon>
        <taxon>Alphaproteobacteria</taxon>
        <taxon>Rhodobacterales</taxon>
        <taxon>Paracoccaceae</taxon>
        <taxon>Paracoccus</taxon>
    </lineage>
</organism>
<keyword evidence="6 10" id="KW-0418">Kinase</keyword>
<keyword evidence="4 10" id="KW-0808">Transferase</keyword>
<dbReference type="InterPro" id="IPR031322">
    <property type="entry name" value="Shikimate/glucono_kinase"/>
</dbReference>
<evidence type="ECO:0000256" key="8">
    <source>
        <dbReference type="ARBA" id="ARBA00023064"/>
    </source>
</evidence>
<evidence type="ECO:0000256" key="7">
    <source>
        <dbReference type="ARBA" id="ARBA00022840"/>
    </source>
</evidence>
<keyword evidence="8" id="KW-0311">Gluconate utilization</keyword>
<reference evidence="11 12" key="1">
    <citation type="submission" date="2016-10" db="EMBL/GenBank/DDBJ databases">
        <authorList>
            <person name="de Groot N.N."/>
        </authorList>
    </citation>
    <scope>NUCLEOTIDE SEQUENCE [LARGE SCALE GENOMIC DNA]</scope>
    <source>
        <strain evidence="11 12">DSM 22220</strain>
    </source>
</reference>
<dbReference type="RefSeq" id="WP_218132492.1">
    <property type="nucleotide sequence ID" value="NZ_FNAH01000001.1"/>
</dbReference>
<evidence type="ECO:0000313" key="12">
    <source>
        <dbReference type="Proteomes" id="UP000199344"/>
    </source>
</evidence>
<proteinExistence type="inferred from homology"/>
<sequence length="172" mass="18116">MGSTAGRFVIMGVSGCGKSTIGAAVAARLGLAFIDGDALHPDENIAKMARGIPLDDADRAPWLDRVGAALGPGALIACSALRRAYRDRIRANCDGPVTFLFLRGRRETLIRRMSDRDGHFMPAALLDSQIATLEPPTADERVVAADIEEDPARLVDRLLAGIAAMDGPGPPG</sequence>
<dbReference type="EC" id="2.7.1.12" evidence="3 10"/>
<dbReference type="CDD" id="cd02021">
    <property type="entry name" value="GntK"/>
    <property type="match status" value="1"/>
</dbReference>
<dbReference type="Pfam" id="PF01202">
    <property type="entry name" value="SKI"/>
    <property type="match status" value="1"/>
</dbReference>
<dbReference type="InterPro" id="IPR006001">
    <property type="entry name" value="Therm_gnt_kin"/>
</dbReference>
<comment type="pathway">
    <text evidence="1">Carbohydrate acid metabolism.</text>
</comment>